<evidence type="ECO:0000313" key="3">
    <source>
        <dbReference type="EMBL" id="KAK1937143.1"/>
    </source>
</evidence>
<gene>
    <name evidence="3" type="ORF">P3T76_009921</name>
</gene>
<dbReference type="EMBL" id="JASMQC010000020">
    <property type="protein sequence ID" value="KAK1937143.1"/>
    <property type="molecule type" value="Genomic_DNA"/>
</dbReference>
<feature type="transmembrane region" description="Helical" evidence="2">
    <location>
        <begin position="31"/>
        <end position="48"/>
    </location>
</feature>
<evidence type="ECO:0000256" key="1">
    <source>
        <dbReference type="SAM" id="MobiDB-lite"/>
    </source>
</evidence>
<evidence type="ECO:0000256" key="2">
    <source>
        <dbReference type="SAM" id="Phobius"/>
    </source>
</evidence>
<proteinExistence type="predicted"/>
<dbReference type="PANTHER" id="PTHR13627:SF33">
    <property type="entry name" value="LICD FAMILY PROTEIN"/>
    <property type="match status" value="1"/>
</dbReference>
<protein>
    <submittedName>
        <fullName evidence="3">Uncharacterized protein</fullName>
    </submittedName>
</protein>
<sequence>MTSREEDVQMTKQPPPDVDFRSKVLRWLQEFPIVVLVPIGLVVFGLVMENHVIASIPETSLLNDDRVCSLSLVNAKSIEYHSGHRFYSALKEMDTSSPLTLRGEHTKLCDEELRHEMKYSYCLPMSGRKDTPFCIAGDRTDLLSVWSPKSVCCASVLHMLMVDVYEELKATGNTPLITFGSLLGAVRNGSMIPFTEDTDIGFVERLKNRDKVVEALRRKGYHMFFYKIWRVCVAPTHPLAGKLYDRSRHLTRNFAVPYVDLYKMKKVDDSLWDIQEFVGSNGRFLPANKVEPYSQVTINGMPFDTVHDPEFFLTEAYGPHYKTPKARRPALTKSAVVPRNNTKTATRSLS</sequence>
<keyword evidence="4" id="KW-1185">Reference proteome</keyword>
<organism evidence="3 4">
    <name type="scientific">Phytophthora citrophthora</name>
    <dbReference type="NCBI Taxonomy" id="4793"/>
    <lineage>
        <taxon>Eukaryota</taxon>
        <taxon>Sar</taxon>
        <taxon>Stramenopiles</taxon>
        <taxon>Oomycota</taxon>
        <taxon>Peronosporomycetes</taxon>
        <taxon>Peronosporales</taxon>
        <taxon>Peronosporaceae</taxon>
        <taxon>Phytophthora</taxon>
    </lineage>
</organism>
<dbReference type="Proteomes" id="UP001259832">
    <property type="component" value="Unassembled WGS sequence"/>
</dbReference>
<dbReference type="InterPro" id="IPR052613">
    <property type="entry name" value="LicD_transferase"/>
</dbReference>
<dbReference type="AlphaFoldDB" id="A0AAD9GEU1"/>
<evidence type="ECO:0000313" key="4">
    <source>
        <dbReference type="Proteomes" id="UP001259832"/>
    </source>
</evidence>
<feature type="compositionally biased region" description="Polar residues" evidence="1">
    <location>
        <begin position="339"/>
        <end position="350"/>
    </location>
</feature>
<keyword evidence="2" id="KW-0472">Membrane</keyword>
<comment type="caution">
    <text evidence="3">The sequence shown here is derived from an EMBL/GenBank/DDBJ whole genome shotgun (WGS) entry which is preliminary data.</text>
</comment>
<feature type="region of interest" description="Disordered" evidence="1">
    <location>
        <begin position="324"/>
        <end position="350"/>
    </location>
</feature>
<accession>A0AAD9GEU1</accession>
<reference evidence="3" key="1">
    <citation type="submission" date="2023-08" db="EMBL/GenBank/DDBJ databases">
        <title>Reference Genome Resource for the Citrus Pathogen Phytophthora citrophthora.</title>
        <authorList>
            <person name="Moller H."/>
            <person name="Coetzee B."/>
            <person name="Rose L.J."/>
            <person name="Van Niekerk J.M."/>
        </authorList>
    </citation>
    <scope>NUCLEOTIDE SEQUENCE</scope>
    <source>
        <strain evidence="3">STE-U-9442</strain>
    </source>
</reference>
<name>A0AAD9GEU1_9STRA</name>
<keyword evidence="2" id="KW-0812">Transmembrane</keyword>
<dbReference type="PANTHER" id="PTHR13627">
    <property type="entry name" value="FUKUTIN RELATED PROTEIN"/>
    <property type="match status" value="1"/>
</dbReference>
<keyword evidence="2" id="KW-1133">Transmembrane helix</keyword>